<proteinExistence type="predicted"/>
<dbReference type="Gene3D" id="3.30.160.60">
    <property type="entry name" value="Classic Zinc Finger"/>
    <property type="match status" value="1"/>
</dbReference>
<dbReference type="EMBL" id="KX884743">
    <property type="protein sequence ID" value="APG79229.1"/>
    <property type="molecule type" value="Genomic_RNA"/>
</dbReference>
<reference evidence="2" key="1">
    <citation type="journal article" date="2016" name="Nature">
        <title>Redefining the invertebrate RNA virosphere.</title>
        <authorList>
            <person name="Shi M."/>
            <person name="Lin X.D."/>
            <person name="Tian J.H."/>
            <person name="Chen L.J."/>
            <person name="Chen X."/>
            <person name="Li C.X."/>
            <person name="Qin X.C."/>
            <person name="Li J."/>
            <person name="Cao J.P."/>
            <person name="Eden J.S."/>
            <person name="Buchmann J."/>
            <person name="Wang W."/>
            <person name="Xu J."/>
            <person name="Holmes E.C."/>
            <person name="Zhang Y.Z."/>
        </authorList>
    </citation>
    <scope>NUCLEOTIDE SEQUENCE</scope>
    <source>
        <strain evidence="2">BHJJX25757</strain>
    </source>
</reference>
<organism evidence="2">
    <name type="scientific">Beihai hermit crab virus 2</name>
    <dbReference type="NCBI Taxonomy" id="1922389"/>
    <lineage>
        <taxon>Viruses</taxon>
        <taxon>Riboviria</taxon>
    </lineage>
</organism>
<feature type="domain" description="C2H2-type" evidence="1">
    <location>
        <begin position="35"/>
        <end position="56"/>
    </location>
</feature>
<dbReference type="InterPro" id="IPR013087">
    <property type="entry name" value="Znf_C2H2_type"/>
</dbReference>
<evidence type="ECO:0000259" key="1">
    <source>
        <dbReference type="PROSITE" id="PS00028"/>
    </source>
</evidence>
<dbReference type="PROSITE" id="PS00028">
    <property type="entry name" value="ZINC_FINGER_C2H2_1"/>
    <property type="match status" value="1"/>
</dbReference>
<sequence>MKCKHCYYDGNRDELKSHLKDHGVDVEAEVKKKYCKSCDRVFKKRGATLTHIMLHHTDLNHNVYDPKEFPNYSSVTGKIHVNNLDGDQLVITMMQGNQITIKGFDYCLRLSKDEVKTMIDEYKRSRYSPNKWARLHYGIINPAAYMEKCDDICKSEDFLDWKYRVTNCDVHPSTEVDIRLRDEFRSKFSKVVKAKCTGVSDILMHARHMFEF</sequence>
<accession>A0A1L3KPD9</accession>
<evidence type="ECO:0000313" key="2">
    <source>
        <dbReference type="EMBL" id="APG79229.1"/>
    </source>
</evidence>
<name>A0A1L3KPD9_9VIRU</name>
<protein>
    <recommendedName>
        <fullName evidence="1">C2H2-type domain-containing protein</fullName>
    </recommendedName>
</protein>